<evidence type="ECO:0000313" key="2">
    <source>
        <dbReference type="Proteomes" id="UP001567731"/>
    </source>
</evidence>
<organism evidence="1 2">
    <name type="scientific">Enterobacter rongchengensis</name>
    <dbReference type="NCBI Taxonomy" id="3030999"/>
    <lineage>
        <taxon>Bacteria</taxon>
        <taxon>Pseudomonadati</taxon>
        <taxon>Pseudomonadota</taxon>
        <taxon>Gammaproteobacteria</taxon>
        <taxon>Enterobacterales</taxon>
        <taxon>Enterobacteriaceae</taxon>
        <taxon>Enterobacter</taxon>
    </lineage>
</organism>
<dbReference type="EMBL" id="JAUEHC010000013">
    <property type="protein sequence ID" value="MEZ4051433.1"/>
    <property type="molecule type" value="Genomic_DNA"/>
</dbReference>
<comment type="caution">
    <text evidence="1">The sequence shown here is derived from an EMBL/GenBank/DDBJ whole genome shotgun (WGS) entry which is preliminary data.</text>
</comment>
<proteinExistence type="predicted"/>
<dbReference type="Proteomes" id="UP001567731">
    <property type="component" value="Unassembled WGS sequence"/>
</dbReference>
<keyword evidence="2" id="KW-1185">Reference proteome</keyword>
<dbReference type="RefSeq" id="WP_371196666.1">
    <property type="nucleotide sequence ID" value="NZ_JAUEHC010000013.1"/>
</dbReference>
<protein>
    <submittedName>
        <fullName evidence="1">Uncharacterized protein</fullName>
    </submittedName>
</protein>
<name>A0ABV4JCY2_9ENTR</name>
<accession>A0ABV4JCY2</accession>
<gene>
    <name evidence="1" type="ORF">QVM81_07580</name>
</gene>
<evidence type="ECO:0000313" key="1">
    <source>
        <dbReference type="EMBL" id="MEZ4051433.1"/>
    </source>
</evidence>
<reference evidence="1 2" key="1">
    <citation type="submission" date="2023-06" db="EMBL/GenBank/DDBJ databases">
        <title>Genome characterization of Enterobacterales and Pseudomonas spp isolates with different phenotypes to cefepime-taniborbactam.</title>
        <authorList>
            <person name="Hernandez-Garcia M."/>
            <person name="Garcia-Castillo M."/>
            <person name="Ruiz-Garbajosa P."/>
            <person name="Canton R."/>
        </authorList>
    </citation>
    <scope>NUCLEOTIDE SEQUENCE [LARGE SCALE GENOMIC DNA]</scope>
    <source>
        <strain evidence="1 2">A003</strain>
    </source>
</reference>
<sequence length="68" mass="8129">MKVELTEREKQWLGSAEEHQFFEEMMELADTIGYAKKVVRQGQKHSPDYWEAMSTLCKRKAQLLRVKR</sequence>